<dbReference type="Proteomes" id="UP000019374">
    <property type="component" value="Unassembled WGS sequence"/>
</dbReference>
<dbReference type="Pfam" id="PF26523">
    <property type="entry name" value="Trm732_C"/>
    <property type="match status" value="1"/>
</dbReference>
<evidence type="ECO:0000259" key="6">
    <source>
        <dbReference type="Pfam" id="PF25151"/>
    </source>
</evidence>
<dbReference type="InterPro" id="IPR011989">
    <property type="entry name" value="ARM-like"/>
</dbReference>
<reference evidence="7 8" key="1">
    <citation type="journal article" date="2013" name="Chin. Sci. Bull.">
        <title>Genome survey uncovers the secrets of sex and lifestyle in caterpillar fungus.</title>
        <authorList>
            <person name="Hu X."/>
            <person name="Zhang Y."/>
            <person name="Xiao G."/>
            <person name="Zheng P."/>
            <person name="Xia Y."/>
            <person name="Zhang X."/>
            <person name="St Leger R.J."/>
            <person name="Liu X."/>
            <person name="Wang C."/>
        </authorList>
    </citation>
    <scope>NUCLEOTIDE SEQUENCE [LARGE SCALE GENOMIC DNA]</scope>
    <source>
        <strain evidence="8">Co18 / CGMCC 3.14243</strain>
        <tissue evidence="7">Fruit-body</tissue>
    </source>
</reference>
<feature type="domain" description="DUF2428" evidence="4">
    <location>
        <begin position="677"/>
        <end position="911"/>
    </location>
</feature>
<dbReference type="SUPFAM" id="SSF48371">
    <property type="entry name" value="ARM repeat"/>
    <property type="match status" value="2"/>
</dbReference>
<dbReference type="GO" id="GO:0005829">
    <property type="term" value="C:cytosol"/>
    <property type="evidence" value="ECO:0007669"/>
    <property type="project" value="TreeGrafter"/>
</dbReference>
<dbReference type="Pfam" id="PF25151">
    <property type="entry name" value="TPR_Trm732_C"/>
    <property type="match status" value="1"/>
</dbReference>
<keyword evidence="2" id="KW-0819">tRNA processing</keyword>
<dbReference type="EMBL" id="KE652204">
    <property type="protein sequence ID" value="EQL03565.1"/>
    <property type="molecule type" value="Genomic_DNA"/>
</dbReference>
<evidence type="ECO:0000256" key="3">
    <source>
        <dbReference type="SAM" id="Coils"/>
    </source>
</evidence>
<dbReference type="PANTHER" id="PTHR14387:SF0">
    <property type="entry name" value="DUF2428 DOMAIN-CONTAINING PROTEIN"/>
    <property type="match status" value="1"/>
</dbReference>
<feature type="coiled-coil region" evidence="3">
    <location>
        <begin position="607"/>
        <end position="634"/>
    </location>
</feature>
<dbReference type="eggNOG" id="KOG1810">
    <property type="taxonomic scope" value="Eukaryota"/>
</dbReference>
<accession>T5ADM9</accession>
<proteinExistence type="inferred from homology"/>
<evidence type="ECO:0000256" key="1">
    <source>
        <dbReference type="ARBA" id="ARBA00010409"/>
    </source>
</evidence>
<organism evidence="7 8">
    <name type="scientific">Ophiocordyceps sinensis (strain Co18 / CGMCC 3.14243)</name>
    <name type="common">Yarsagumba caterpillar fungus</name>
    <name type="synonym">Hirsutella sinensis</name>
    <dbReference type="NCBI Taxonomy" id="911162"/>
    <lineage>
        <taxon>Eukaryota</taxon>
        <taxon>Fungi</taxon>
        <taxon>Dikarya</taxon>
        <taxon>Ascomycota</taxon>
        <taxon>Pezizomycotina</taxon>
        <taxon>Sordariomycetes</taxon>
        <taxon>Hypocreomycetidae</taxon>
        <taxon>Hypocreales</taxon>
        <taxon>Ophiocordycipitaceae</taxon>
        <taxon>Ophiocordyceps</taxon>
    </lineage>
</organism>
<dbReference type="Gene3D" id="1.25.10.10">
    <property type="entry name" value="Leucine-rich Repeat Variant"/>
    <property type="match status" value="1"/>
</dbReference>
<name>T5ADM9_OPHSC</name>
<evidence type="ECO:0000259" key="5">
    <source>
        <dbReference type="Pfam" id="PF25150"/>
    </source>
</evidence>
<dbReference type="InterPro" id="IPR019442">
    <property type="entry name" value="THADA/TRM732_DUF2428"/>
</dbReference>
<comment type="similarity">
    <text evidence="1">Belongs to the THADA family.</text>
</comment>
<dbReference type="PANTHER" id="PTHR14387">
    <property type="entry name" value="THADA/DEATH RECEPTOR INTERACTING PROTEIN"/>
    <property type="match status" value="1"/>
</dbReference>
<dbReference type="HOGENOM" id="CLU_001011_1_0_1"/>
<dbReference type="Pfam" id="PF10350">
    <property type="entry name" value="DUF2428"/>
    <property type="match status" value="1"/>
</dbReference>
<keyword evidence="3" id="KW-0175">Coiled coil</keyword>
<evidence type="ECO:0000313" key="8">
    <source>
        <dbReference type="Proteomes" id="UP000019374"/>
    </source>
</evidence>
<evidence type="ECO:0000313" key="7">
    <source>
        <dbReference type="EMBL" id="EQL03565.1"/>
    </source>
</evidence>
<dbReference type="OrthoDB" id="73997at2759"/>
<dbReference type="InterPro" id="IPR056843">
    <property type="entry name" value="THADA-like_TPR"/>
</dbReference>
<evidence type="ECO:0000256" key="2">
    <source>
        <dbReference type="ARBA" id="ARBA00022694"/>
    </source>
</evidence>
<dbReference type="InterPro" id="IPR051954">
    <property type="entry name" value="tRNA_methyltransferase_THADA"/>
</dbReference>
<gene>
    <name evidence="7" type="ORF">OCS_00716</name>
</gene>
<dbReference type="InterPro" id="IPR016024">
    <property type="entry name" value="ARM-type_fold"/>
</dbReference>
<protein>
    <submittedName>
        <fullName evidence="7">HEAT repeat protein</fullName>
    </submittedName>
</protein>
<sequence length="1567" mass="173200">MESDPLQGPAELLANPAQTLEWLPAQAPESQQSHAGALFDQLLKAAGQPKSVSGQACVRLCGLVEQLSKANSEELRSWSFSQTVTLRLFNFFVDWNESDHHRSMKLVLDLIVQSIKSNPDRDDASSTKGCLLDNIFSIVTGRSAKPVAKSAIKCLDQFLTKGVYTLDDIYSGYRSHRKELVQQSDKEVWRAFTVNIFNWMRLQFVCPTAGKFIVSVYRCCRQEPISPSVDEWYRWLLNFASEEPSLLESIKNYIFLPLFKADRDEGLRFLGKMSDEQATSTACSLDLDTPALLQLAALETGKKIGLVEEPRFSGDKGQTDGCPSITIDERMLDNVLAHSSNDVRSLALSLLVTSPSTTRPYSSTALELLRKHLTTFFADSDAKFRVEVSGKVRDMFKRVRGAIHVLKRSIPRARANAQKAKLAGKAVKVDPDSVAASPPIQYRSNLISLSEAQLVACLQYHEAFLQWYVGFLCSELIPTASYQRHIASLKALGFILRMEGEASKAWETDDDQRLFFDLFDDKWARALLDLVMDPFEDVRDVAASTLNRLYTDSRYRRLTLAGHGSDRCIEATVIEVSRRAEELARRTSRADHSDGASRATQLLYRLLDSEGKRIALLSRMINDLERKTRMAESDLGRAVLDAPLHGDFASLNHVWKVTVDLKLAEAHIEAVQSLQWSLVSCCERVWKAVRRVLCDDSPEGHLPQELEEVEGLETKSLLSFSFRAIHESSNLMRTMTMTARNRSRGGFVSPPRGVLERIGNLTFDQLSHLRHRGAFTTVASTFATCCQQTKHFDLDKPLLDVWYRGTLDCIFSQASTTRRSAGIPSMMTGLLSANASHPSFQHVVENLIGIARKKARMSETDGSNLPQVHAYNCLKDIFKNSLLTSMGNKSEAYLPQCLELAASGLRSEVWAIRNCGLLLLRSLIDCLFGSQESKAMIESGWDGKANRIPYHRYPNLAAVLRSLLLSGHQMLAQTTATASAAESVFPALDIIRRAGPPELLGDEIQVHVAVYLSSPVWHVRELAARTLCSCLLHEGWFPIIKKLVQEALGAQGGTRLNQVHGVLLTLKFLVERLREVAVNHLTGKFAGKKPTLPSLVQYLGQESIPPRLSPCPNVAAAYLDVVNSIWAFEMATSGPLSPLKVTTPATSGFVLLRNSATIHNVYAAAVANSPVELLRELLLGPAVDVESLVTALETIPKLLHAASTSDEILVELSALYIDAGRETSSPDAQILATQNLAELMDQLLRRGRSDRLSPGALIKWWTALSLRPLSPALSNVVISASGRVMAVLGQSEASQTVDVRAWGRMMSDAGFDDRTLDTRFAAAESLHSFFAVVGPRSTSDEHLPALLALYDALNDDDDEVRDVASRAVTCIVGKSLVPPEAASRLLHWLAQHFGSSAGFRAEVASRMAGHCRVRAADGAEWTPAEDELAAALRFDDSLFVVEEQNLFVDEVRETERWAGVLEGLAWDAAADDDTLGRLDGWIRGGVVRLGRLVEQEDGPLGWASDPHVFAICTRLVRGSLAMMAKHLASPALREATLRAREALRSHDAHVSRLLIEAWEDVEMDAQI</sequence>
<feature type="domain" description="tRNA (32-2'-O)-methyltransferase regulator THADA-like C-terminal TPR repeats region" evidence="6">
    <location>
        <begin position="913"/>
        <end position="1069"/>
    </location>
</feature>
<dbReference type="Pfam" id="PF25150">
    <property type="entry name" value="TPR_Trm732"/>
    <property type="match status" value="1"/>
</dbReference>
<dbReference type="GO" id="GO:0030488">
    <property type="term" value="P:tRNA methylation"/>
    <property type="evidence" value="ECO:0007669"/>
    <property type="project" value="TreeGrafter"/>
</dbReference>
<dbReference type="InterPro" id="IPR056842">
    <property type="entry name" value="THADA-like_TPR_C"/>
</dbReference>
<evidence type="ECO:0000259" key="4">
    <source>
        <dbReference type="Pfam" id="PF10350"/>
    </source>
</evidence>
<feature type="domain" description="tRNA (32-2'-O)-methyltransferase regulator THADA-like TPR repeats region" evidence="5">
    <location>
        <begin position="232"/>
        <end position="540"/>
    </location>
</feature>